<name>A0A381WB20_9ZZZZ</name>
<protein>
    <submittedName>
        <fullName evidence="1">Uncharacterized protein</fullName>
    </submittedName>
</protein>
<dbReference type="AlphaFoldDB" id="A0A381WB20"/>
<gene>
    <name evidence="1" type="ORF">METZ01_LOCUS102590</name>
</gene>
<evidence type="ECO:0000313" key="1">
    <source>
        <dbReference type="EMBL" id="SVA49736.1"/>
    </source>
</evidence>
<organism evidence="1">
    <name type="scientific">marine metagenome</name>
    <dbReference type="NCBI Taxonomy" id="408172"/>
    <lineage>
        <taxon>unclassified sequences</taxon>
        <taxon>metagenomes</taxon>
        <taxon>ecological metagenomes</taxon>
    </lineage>
</organism>
<proteinExistence type="predicted"/>
<reference evidence="1" key="1">
    <citation type="submission" date="2018-05" db="EMBL/GenBank/DDBJ databases">
        <authorList>
            <person name="Lanie J.A."/>
            <person name="Ng W.-L."/>
            <person name="Kazmierczak K.M."/>
            <person name="Andrzejewski T.M."/>
            <person name="Davidsen T.M."/>
            <person name="Wayne K.J."/>
            <person name="Tettelin H."/>
            <person name="Glass J.I."/>
            <person name="Rusch D."/>
            <person name="Podicherti R."/>
            <person name="Tsui H.-C.T."/>
            <person name="Winkler M.E."/>
        </authorList>
    </citation>
    <scope>NUCLEOTIDE SEQUENCE</scope>
</reference>
<accession>A0A381WB20</accession>
<dbReference type="EMBL" id="UINC01011249">
    <property type="protein sequence ID" value="SVA49736.1"/>
    <property type="molecule type" value="Genomic_DNA"/>
</dbReference>
<sequence length="169" mass="19720">MKTTFGSQHSALHGLLKEHHYACTLAPGELILTTKVEFNKIDQIILSSSHRHPVTTSLGQTTEYSREGEIVFTIEPHYEEERFAEPYIEIVDIKYYRYFDDIVNPENEYGIWMRVPNTLGIPNLNCENQMTKAAIEELGEMDKEIYDEPEADDGFRADPHIFRHWRDTK</sequence>